<dbReference type="InterPro" id="IPR004088">
    <property type="entry name" value="KH_dom_type_1"/>
</dbReference>
<feature type="region of interest" description="Disordered" evidence="2">
    <location>
        <begin position="1"/>
        <end position="43"/>
    </location>
</feature>
<evidence type="ECO:0000259" key="3">
    <source>
        <dbReference type="Pfam" id="PF00013"/>
    </source>
</evidence>
<protein>
    <recommendedName>
        <fullName evidence="3">K Homology domain-containing protein</fullName>
    </recommendedName>
</protein>
<evidence type="ECO:0000313" key="4">
    <source>
        <dbReference type="EMBL" id="CAF4430294.1"/>
    </source>
</evidence>
<dbReference type="Pfam" id="PF00013">
    <property type="entry name" value="KH_1"/>
    <property type="match status" value="1"/>
</dbReference>
<accession>A0A8S2WCW3</accession>
<dbReference type="Proteomes" id="UP000681967">
    <property type="component" value="Unassembled WGS sequence"/>
</dbReference>
<dbReference type="EMBL" id="CAJOBH010231540">
    <property type="protein sequence ID" value="CAF5073463.1"/>
    <property type="molecule type" value="Genomic_DNA"/>
</dbReference>
<feature type="compositionally biased region" description="Low complexity" evidence="2">
    <location>
        <begin position="13"/>
        <end position="34"/>
    </location>
</feature>
<feature type="domain" description="K Homology" evidence="3">
    <location>
        <begin position="50"/>
        <end position="75"/>
    </location>
</feature>
<sequence length="76" mass="8399">MSEHNSNMDNEDNGQQNNNNNNNNNENNMNNSSNVINRGGNANSHGRLEVRFLVCSRDAGAIIGKKGSNIQTLRQK</sequence>
<evidence type="ECO:0000256" key="2">
    <source>
        <dbReference type="SAM" id="MobiDB-lite"/>
    </source>
</evidence>
<feature type="non-terminal residue" evidence="4">
    <location>
        <position position="76"/>
    </location>
</feature>
<gene>
    <name evidence="5" type="ORF">BYL167_LOCUS60924</name>
    <name evidence="4" type="ORF">GIL414_LOCUS31511</name>
</gene>
<proteinExistence type="predicted"/>
<dbReference type="Gene3D" id="3.30.1370.10">
    <property type="entry name" value="K Homology domain, type 1"/>
    <property type="match status" value="1"/>
</dbReference>
<name>A0A8S2WCW3_9BILA</name>
<dbReference type="InterPro" id="IPR036612">
    <property type="entry name" value="KH_dom_type_1_sf"/>
</dbReference>
<comment type="caution">
    <text evidence="4">The sequence shown here is derived from an EMBL/GenBank/DDBJ whole genome shotgun (WGS) entry which is preliminary data.</text>
</comment>
<organism evidence="4 6">
    <name type="scientific">Rotaria magnacalcarata</name>
    <dbReference type="NCBI Taxonomy" id="392030"/>
    <lineage>
        <taxon>Eukaryota</taxon>
        <taxon>Metazoa</taxon>
        <taxon>Spiralia</taxon>
        <taxon>Gnathifera</taxon>
        <taxon>Rotifera</taxon>
        <taxon>Eurotatoria</taxon>
        <taxon>Bdelloidea</taxon>
        <taxon>Philodinida</taxon>
        <taxon>Philodinidae</taxon>
        <taxon>Rotaria</taxon>
    </lineage>
</organism>
<evidence type="ECO:0000256" key="1">
    <source>
        <dbReference type="PROSITE-ProRule" id="PRU00117"/>
    </source>
</evidence>
<dbReference type="PROSITE" id="PS50084">
    <property type="entry name" value="KH_TYPE_1"/>
    <property type="match status" value="1"/>
</dbReference>
<dbReference type="Proteomes" id="UP000681720">
    <property type="component" value="Unassembled WGS sequence"/>
</dbReference>
<keyword evidence="1" id="KW-0694">RNA-binding</keyword>
<evidence type="ECO:0000313" key="5">
    <source>
        <dbReference type="EMBL" id="CAF5073463.1"/>
    </source>
</evidence>
<dbReference type="AlphaFoldDB" id="A0A8S2WCW3"/>
<dbReference type="EMBL" id="CAJOBJ010063960">
    <property type="protein sequence ID" value="CAF4430294.1"/>
    <property type="molecule type" value="Genomic_DNA"/>
</dbReference>
<evidence type="ECO:0000313" key="6">
    <source>
        <dbReference type="Proteomes" id="UP000681720"/>
    </source>
</evidence>
<dbReference type="GO" id="GO:0003723">
    <property type="term" value="F:RNA binding"/>
    <property type="evidence" value="ECO:0007669"/>
    <property type="project" value="UniProtKB-UniRule"/>
</dbReference>
<reference evidence="4" key="1">
    <citation type="submission" date="2021-02" db="EMBL/GenBank/DDBJ databases">
        <authorList>
            <person name="Nowell W R."/>
        </authorList>
    </citation>
    <scope>NUCLEOTIDE SEQUENCE</scope>
</reference>